<feature type="transmembrane region" description="Helical" evidence="1">
    <location>
        <begin position="123"/>
        <end position="144"/>
    </location>
</feature>
<reference evidence="2 3" key="1">
    <citation type="submission" date="2019-06" db="EMBL/GenBank/DDBJ databases">
        <title>Description Trichococcus psychrophilus sp. nov., isolated from a cold spring, by genomic and phenotypic analyses.</title>
        <authorList>
            <person name="Zakharyuk A."/>
        </authorList>
    </citation>
    <scope>NUCLEOTIDE SEQUENCE [LARGE SCALE GENOMIC DNA]</scope>
    <source>
        <strain evidence="2 3">SKBG</strain>
    </source>
</reference>
<evidence type="ECO:0000313" key="2">
    <source>
        <dbReference type="EMBL" id="TNV69280.1"/>
    </source>
</evidence>
<organism evidence="2 3">
    <name type="scientific">Trichococcus shcherbakoviae subsp. psychrophilus</name>
    <dbReference type="NCBI Taxonomy" id="2585775"/>
    <lineage>
        <taxon>Bacteria</taxon>
        <taxon>Bacillati</taxon>
        <taxon>Bacillota</taxon>
        <taxon>Bacilli</taxon>
        <taxon>Lactobacillales</taxon>
        <taxon>Carnobacteriaceae</taxon>
        <taxon>Trichococcus</taxon>
    </lineage>
</organism>
<accession>A0A5C5E935</accession>
<proteinExistence type="predicted"/>
<dbReference type="GO" id="GO:0005886">
    <property type="term" value="C:plasma membrane"/>
    <property type="evidence" value="ECO:0007669"/>
    <property type="project" value="InterPro"/>
</dbReference>
<dbReference type="Gene3D" id="1.10.1760.20">
    <property type="match status" value="1"/>
</dbReference>
<evidence type="ECO:0000313" key="3">
    <source>
        <dbReference type="Proteomes" id="UP000313395"/>
    </source>
</evidence>
<dbReference type="InterPro" id="IPR012651">
    <property type="entry name" value="Thia_Transptr_ThiT"/>
</dbReference>
<comment type="caution">
    <text evidence="2">The sequence shown here is derived from an EMBL/GenBank/DDBJ whole genome shotgun (WGS) entry which is preliminary data.</text>
</comment>
<evidence type="ECO:0000256" key="1">
    <source>
        <dbReference type="SAM" id="Phobius"/>
    </source>
</evidence>
<protein>
    <recommendedName>
        <fullName evidence="4">Thiamine transporter thit</fullName>
    </recommendedName>
</protein>
<dbReference type="Pfam" id="PF09515">
    <property type="entry name" value="Thia_YuaJ"/>
    <property type="match status" value="1"/>
</dbReference>
<dbReference type="Proteomes" id="UP000313395">
    <property type="component" value="Unassembled WGS sequence"/>
</dbReference>
<dbReference type="AlphaFoldDB" id="A0A5C5E935"/>
<dbReference type="EMBL" id="VENO01000002">
    <property type="protein sequence ID" value="TNV69280.1"/>
    <property type="molecule type" value="Genomic_DNA"/>
</dbReference>
<feature type="transmembrane region" description="Helical" evidence="1">
    <location>
        <begin position="63"/>
        <end position="80"/>
    </location>
</feature>
<feature type="transmembrane region" description="Helical" evidence="1">
    <location>
        <begin position="25"/>
        <end position="56"/>
    </location>
</feature>
<gene>
    <name evidence="2" type="ORF">FHK04_07145</name>
</gene>
<keyword evidence="1" id="KW-0812">Transmembrane</keyword>
<dbReference type="GO" id="GO:0015234">
    <property type="term" value="F:thiamine transmembrane transporter activity"/>
    <property type="evidence" value="ECO:0007669"/>
    <property type="project" value="InterPro"/>
</dbReference>
<sequence length="213" mass="23053">MKRIVVEKERFIFMGSNSTKAWVEAALFAVLAIALAYVVMPFGEYTIVFALLPLLFVSLRRGILLGLVSGTLTGLALIMLKGEGMDVAADILTQAAPFVFVGIAGFFAKFTQRTLNNKRFPNAALNIVTASFFGTLVYFVWALISDIFLSEEAVPAGVSAFAHFLPGQALSFAATFGVSAVVLVLIAKFAPKAYIPKGSRFLSRKEKSKLLND</sequence>
<feature type="transmembrane region" description="Helical" evidence="1">
    <location>
        <begin position="164"/>
        <end position="187"/>
    </location>
</feature>
<keyword evidence="3" id="KW-1185">Reference proteome</keyword>
<keyword evidence="1" id="KW-0472">Membrane</keyword>
<feature type="transmembrane region" description="Helical" evidence="1">
    <location>
        <begin position="92"/>
        <end position="111"/>
    </location>
</feature>
<evidence type="ECO:0008006" key="4">
    <source>
        <dbReference type="Google" id="ProtNLM"/>
    </source>
</evidence>
<name>A0A5C5E935_9LACT</name>
<keyword evidence="1" id="KW-1133">Transmembrane helix</keyword>